<dbReference type="EMBL" id="JARIHO010000006">
    <property type="protein sequence ID" value="KAJ7359355.1"/>
    <property type="molecule type" value="Genomic_DNA"/>
</dbReference>
<accession>A0AAD7F181</accession>
<organism evidence="2 3">
    <name type="scientific">Mycena albidolilacea</name>
    <dbReference type="NCBI Taxonomy" id="1033008"/>
    <lineage>
        <taxon>Eukaryota</taxon>
        <taxon>Fungi</taxon>
        <taxon>Dikarya</taxon>
        <taxon>Basidiomycota</taxon>
        <taxon>Agaricomycotina</taxon>
        <taxon>Agaricomycetes</taxon>
        <taxon>Agaricomycetidae</taxon>
        <taxon>Agaricales</taxon>
        <taxon>Marasmiineae</taxon>
        <taxon>Mycenaceae</taxon>
        <taxon>Mycena</taxon>
    </lineage>
</organism>
<feature type="chain" id="PRO_5042060186" description="FBD domain-containing protein" evidence="1">
    <location>
        <begin position="28"/>
        <end position="421"/>
    </location>
</feature>
<dbReference type="Gene3D" id="3.80.10.10">
    <property type="entry name" value="Ribonuclease Inhibitor"/>
    <property type="match status" value="1"/>
</dbReference>
<sequence length="421" mass="47260">MAKRQLRLLMASFSCNLLLRHFPSGLANRETVQRSATDHNPSSMTINQVHAVLLPTEILADMIVICFPVPSRPWTNIIDEGHPLRSSEAHFLSPGSAGAGVELQSPPRSPLLIDSNRGNGAGELLISESDPHMFDEVRGRLPNLSKLCLDFEAKDPFVVESFTDAPRLKEVHLIAGSGSVVLGVHGTNSPISLVNILRQCSALVECRLIAFDTDRSMDSIPSFSPIVQHHITFFKIHGTSDTYALRFLELPSLRVPELELKPEGDVEILVSFLSRSGCQLEHICLWEAADQGFVRCIPFLTSLVSLEIRTYHVFLTDDLLRSFTNRAAFPKLQKLDFDVSLQDWRTHDWTESLMWEMILSRCLCSGNSTDVRLKTFRLVYKPDEDEDEDNTGLMPLALELEPLFAPSMVEFRISADSTQWF</sequence>
<feature type="signal peptide" evidence="1">
    <location>
        <begin position="1"/>
        <end position="27"/>
    </location>
</feature>
<name>A0AAD7F181_9AGAR</name>
<evidence type="ECO:0000313" key="2">
    <source>
        <dbReference type="EMBL" id="KAJ7359355.1"/>
    </source>
</evidence>
<evidence type="ECO:0008006" key="4">
    <source>
        <dbReference type="Google" id="ProtNLM"/>
    </source>
</evidence>
<dbReference type="InterPro" id="IPR032675">
    <property type="entry name" value="LRR_dom_sf"/>
</dbReference>
<evidence type="ECO:0000256" key="1">
    <source>
        <dbReference type="SAM" id="SignalP"/>
    </source>
</evidence>
<keyword evidence="3" id="KW-1185">Reference proteome</keyword>
<reference evidence="2" key="1">
    <citation type="submission" date="2023-03" db="EMBL/GenBank/DDBJ databases">
        <title>Massive genome expansion in bonnet fungi (Mycena s.s.) driven by repeated elements and novel gene families across ecological guilds.</title>
        <authorList>
            <consortium name="Lawrence Berkeley National Laboratory"/>
            <person name="Harder C.B."/>
            <person name="Miyauchi S."/>
            <person name="Viragh M."/>
            <person name="Kuo A."/>
            <person name="Thoen E."/>
            <person name="Andreopoulos B."/>
            <person name="Lu D."/>
            <person name="Skrede I."/>
            <person name="Drula E."/>
            <person name="Henrissat B."/>
            <person name="Morin E."/>
            <person name="Kohler A."/>
            <person name="Barry K."/>
            <person name="LaButti K."/>
            <person name="Morin E."/>
            <person name="Salamov A."/>
            <person name="Lipzen A."/>
            <person name="Mereny Z."/>
            <person name="Hegedus B."/>
            <person name="Baldrian P."/>
            <person name="Stursova M."/>
            <person name="Weitz H."/>
            <person name="Taylor A."/>
            <person name="Grigoriev I.V."/>
            <person name="Nagy L.G."/>
            <person name="Martin F."/>
            <person name="Kauserud H."/>
        </authorList>
    </citation>
    <scope>NUCLEOTIDE SEQUENCE</scope>
    <source>
        <strain evidence="2">CBHHK002</strain>
    </source>
</reference>
<keyword evidence="1" id="KW-0732">Signal</keyword>
<proteinExistence type="predicted"/>
<gene>
    <name evidence="2" type="ORF">DFH08DRAFT_931903</name>
</gene>
<dbReference type="Proteomes" id="UP001218218">
    <property type="component" value="Unassembled WGS sequence"/>
</dbReference>
<comment type="caution">
    <text evidence="2">The sequence shown here is derived from an EMBL/GenBank/DDBJ whole genome shotgun (WGS) entry which is preliminary data.</text>
</comment>
<dbReference type="AlphaFoldDB" id="A0AAD7F181"/>
<evidence type="ECO:0000313" key="3">
    <source>
        <dbReference type="Proteomes" id="UP001218218"/>
    </source>
</evidence>
<protein>
    <recommendedName>
        <fullName evidence="4">FBD domain-containing protein</fullName>
    </recommendedName>
</protein>